<dbReference type="InterPro" id="IPR007750">
    <property type="entry name" value="DUF674"/>
</dbReference>
<dbReference type="Pfam" id="PF13966">
    <property type="entry name" value="zf-RVT"/>
    <property type="match status" value="1"/>
</dbReference>
<dbReference type="Pfam" id="PF05056">
    <property type="entry name" value="DUF674"/>
    <property type="match status" value="1"/>
</dbReference>
<feature type="domain" description="Reverse transcriptase zinc-binding" evidence="1">
    <location>
        <begin position="726"/>
        <end position="808"/>
    </location>
</feature>
<evidence type="ECO:0000259" key="1">
    <source>
        <dbReference type="Pfam" id="PF13966"/>
    </source>
</evidence>
<sequence length="922" mass="104962">MVAIEEDKLSLKVLVHKGRNKVIFAEADGNFVNTLFSIMALPLGTIVRVLEKCPDQNLKAIRSLKNLYQSLTELPADCFSTEESKFMMLNPKTKLYDSCKNLKLNIDNTEPTKYFLCENEGCNLRYDSYFSTCNVAKCRKCRKLMTREIEYQDIHTKNNHDDGVFVPNAATFIVTDDLRVMPNTLDLSLGLLFSHGFTGTSHVEERTIEIGRQQMLILVKGAMLLKDPLTYLVFHDIHPVRGLVNPKLGTSIQHLTRDNTVEKNSKTMTLELTLQKSTSKFLFAEAEQDFVDFVFGFLEIPLGTLIGKLMKGETTFKCLENLHESIVKMNLGLSENSRRLLIQPELEWKYVSKNQIFPLNGFNSRQNYQRSFVDGILMPCTFGLGDPKYIMKFKDPRIGGGFLKETTTYMVTDDLVVTRFSSVSAIGILNKLKVPLEDIEHHVVTIDFEMALKILKASLQSSSIFTDVFLEEISKEKRSGNDRTRIRISHGGTWRQINEGWEYVTRMPVHCVMVPSKISRSMLVGYIQSKFGIDPSVGAIRIAWTDSPKEVYMLWSDQDVTEFLEFADDDLSPPPTLYAYNDLMSSRGNADDGNIAVLEGEEGRRFFWGGTTDTKKISWMAWDKVIRDKKCGGLGIGSLHALNLALLMKWRWREKLEPNATWSKIVKYCAGRARAGSVSNRNHGTWNTICGVETDLREMGINVRHFLKPKEDGNGWVWELEPSNVYTVKSLRRLIDGVKLPSDDAETEWIRWVPSKINIFLWRALHNRLPTRDNLLNRGVALPNSDCPLCHAGPECINHLMTSCSTAKIVSAHLEKWVDWWPKNTFTIADFWNMIRRAGKRIPQADICKVLGVAFLNTMWTTRNKNVFDGDLKQEIEIVKEIQAVAFSWVRGRFKGGSNISWEDWLCNPANAIASCTTLASR</sequence>
<accession>A0AA38SYD1</accession>
<comment type="caution">
    <text evidence="2">The sequence shown here is derived from an EMBL/GenBank/DDBJ whole genome shotgun (WGS) entry which is preliminary data.</text>
</comment>
<dbReference type="Proteomes" id="UP001172457">
    <property type="component" value="Chromosome 4"/>
</dbReference>
<dbReference type="EMBL" id="JARYMX010000004">
    <property type="protein sequence ID" value="KAJ9551069.1"/>
    <property type="molecule type" value="Genomic_DNA"/>
</dbReference>
<evidence type="ECO:0000313" key="3">
    <source>
        <dbReference type="Proteomes" id="UP001172457"/>
    </source>
</evidence>
<proteinExistence type="predicted"/>
<dbReference type="PANTHER" id="PTHR33103">
    <property type="entry name" value="OS01G0153900 PROTEIN"/>
    <property type="match status" value="1"/>
</dbReference>
<evidence type="ECO:0000313" key="2">
    <source>
        <dbReference type="EMBL" id="KAJ9551069.1"/>
    </source>
</evidence>
<organism evidence="2 3">
    <name type="scientific">Centaurea solstitialis</name>
    <name type="common">yellow star-thistle</name>
    <dbReference type="NCBI Taxonomy" id="347529"/>
    <lineage>
        <taxon>Eukaryota</taxon>
        <taxon>Viridiplantae</taxon>
        <taxon>Streptophyta</taxon>
        <taxon>Embryophyta</taxon>
        <taxon>Tracheophyta</taxon>
        <taxon>Spermatophyta</taxon>
        <taxon>Magnoliopsida</taxon>
        <taxon>eudicotyledons</taxon>
        <taxon>Gunneridae</taxon>
        <taxon>Pentapetalae</taxon>
        <taxon>asterids</taxon>
        <taxon>campanulids</taxon>
        <taxon>Asterales</taxon>
        <taxon>Asteraceae</taxon>
        <taxon>Carduoideae</taxon>
        <taxon>Cardueae</taxon>
        <taxon>Centaureinae</taxon>
        <taxon>Centaurea</taxon>
    </lineage>
</organism>
<dbReference type="InterPro" id="IPR026960">
    <property type="entry name" value="RVT-Znf"/>
</dbReference>
<dbReference type="AlphaFoldDB" id="A0AA38SYD1"/>
<reference evidence="2" key="1">
    <citation type="submission" date="2023-03" db="EMBL/GenBank/DDBJ databases">
        <title>Chromosome-scale reference genome and RAD-based genetic map of yellow starthistle (Centaurea solstitialis) reveal putative structural variation and QTLs associated with invader traits.</title>
        <authorList>
            <person name="Reatini B."/>
            <person name="Cang F.A."/>
            <person name="Jiang Q."/>
            <person name="Mckibben M.T.W."/>
            <person name="Barker M.S."/>
            <person name="Rieseberg L.H."/>
            <person name="Dlugosch K.M."/>
        </authorList>
    </citation>
    <scope>NUCLEOTIDE SEQUENCE</scope>
    <source>
        <strain evidence="2">CAN-66</strain>
        <tissue evidence="2">Leaf</tissue>
    </source>
</reference>
<keyword evidence="3" id="KW-1185">Reference proteome</keyword>
<name>A0AA38SYD1_9ASTR</name>
<dbReference type="PANTHER" id="PTHR33103:SF27">
    <property type="entry name" value="OS04G0594700 PROTEIN"/>
    <property type="match status" value="1"/>
</dbReference>
<gene>
    <name evidence="2" type="ORF">OSB04_015114</name>
</gene>
<protein>
    <recommendedName>
        <fullName evidence="1">Reverse transcriptase zinc-binding domain-containing protein</fullName>
    </recommendedName>
</protein>